<proteinExistence type="predicted"/>
<dbReference type="EMBL" id="CATOUU010001010">
    <property type="protein sequence ID" value="CAI9966911.1"/>
    <property type="molecule type" value="Genomic_DNA"/>
</dbReference>
<protein>
    <submittedName>
        <fullName evidence="2">Hypothetical_protein</fullName>
    </submittedName>
</protein>
<dbReference type="Proteomes" id="UP001642409">
    <property type="component" value="Unassembled WGS sequence"/>
</dbReference>
<organism evidence="1">
    <name type="scientific">Hexamita inflata</name>
    <dbReference type="NCBI Taxonomy" id="28002"/>
    <lineage>
        <taxon>Eukaryota</taxon>
        <taxon>Metamonada</taxon>
        <taxon>Diplomonadida</taxon>
        <taxon>Hexamitidae</taxon>
        <taxon>Hexamitinae</taxon>
        <taxon>Hexamita</taxon>
    </lineage>
</organism>
<gene>
    <name evidence="2" type="ORF">HINF_LOCUS29883</name>
    <name evidence="1" type="ORF">HINF_LOCUS54556</name>
</gene>
<sequence length="148" mass="17317">MCVRQNLQFVHSLVQELQMMNFLLNHSNNGWQFAEAETRVDVFQNGLQTGGSPLMFYSFEYSLRFLNLAGEIVVQCFQAAQEGTWESQIDSVRVLETRIYFQIMIQSYYNTTWIASCLHQVSSLTYFGVYEFIGTLCYEETIQFFSFL</sequence>
<evidence type="ECO:0000313" key="1">
    <source>
        <dbReference type="EMBL" id="CAI9966911.1"/>
    </source>
</evidence>
<comment type="caution">
    <text evidence="1">The sequence shown here is derived from an EMBL/GenBank/DDBJ whole genome shotgun (WGS) entry which is preliminary data.</text>
</comment>
<keyword evidence="3" id="KW-1185">Reference proteome</keyword>
<dbReference type="AlphaFoldDB" id="A0AA86UVZ7"/>
<reference evidence="1" key="1">
    <citation type="submission" date="2023-06" db="EMBL/GenBank/DDBJ databases">
        <authorList>
            <person name="Kurt Z."/>
        </authorList>
    </citation>
    <scope>NUCLEOTIDE SEQUENCE</scope>
</reference>
<name>A0AA86UVZ7_9EUKA</name>
<dbReference type="EMBL" id="CAXDID020000097">
    <property type="protein sequence ID" value="CAL6024991.1"/>
    <property type="molecule type" value="Genomic_DNA"/>
</dbReference>
<accession>A0AA86UVZ7</accession>
<evidence type="ECO:0000313" key="2">
    <source>
        <dbReference type="EMBL" id="CAL6024991.1"/>
    </source>
</evidence>
<reference evidence="2 3" key="2">
    <citation type="submission" date="2024-07" db="EMBL/GenBank/DDBJ databases">
        <authorList>
            <person name="Akdeniz Z."/>
        </authorList>
    </citation>
    <scope>NUCLEOTIDE SEQUENCE [LARGE SCALE GENOMIC DNA]</scope>
</reference>
<evidence type="ECO:0000313" key="3">
    <source>
        <dbReference type="Proteomes" id="UP001642409"/>
    </source>
</evidence>